<dbReference type="Proteomes" id="UP000230233">
    <property type="component" value="Unassembled WGS sequence"/>
</dbReference>
<keyword evidence="2" id="KW-1133">Transmembrane helix</keyword>
<evidence type="ECO:0000256" key="1">
    <source>
        <dbReference type="SAM" id="MobiDB-lite"/>
    </source>
</evidence>
<feature type="domain" description="F-box" evidence="3">
    <location>
        <begin position="4"/>
        <end position="43"/>
    </location>
</feature>
<keyword evidence="5" id="KW-1185">Reference proteome</keyword>
<accession>A0A2G5SJ70</accession>
<dbReference type="InterPro" id="IPR001810">
    <property type="entry name" value="F-box_dom"/>
</dbReference>
<dbReference type="OrthoDB" id="5824619at2759"/>
<name>A0A2G5SJ70_9PELO</name>
<dbReference type="AlphaFoldDB" id="A0A2G5SJ70"/>
<dbReference type="Pfam" id="PF00646">
    <property type="entry name" value="F-box"/>
    <property type="match status" value="1"/>
</dbReference>
<dbReference type="PANTHER" id="PTHR35366">
    <property type="entry name" value="PROTEIN CBG18620"/>
    <property type="match status" value="1"/>
</dbReference>
<evidence type="ECO:0000313" key="5">
    <source>
        <dbReference type="Proteomes" id="UP000230233"/>
    </source>
</evidence>
<dbReference type="PANTHER" id="PTHR35366:SF3">
    <property type="entry name" value="CW-TYPE DOMAIN-CONTAINING PROTEIN"/>
    <property type="match status" value="1"/>
</dbReference>
<sequence>MVNWSQLPPEIKQHVAKKLDFMSRHAMKSTSHSDRLIVNSTNFELPRIRFGYKGDRCLIVIYTGVEKFLRLEMIKGTHGITVLRSENSWDPKAISSKQLPPTSDLLSMGLLFLRSLLAEKSIVIRVMELEIDKKEKNLKNRISDMMGGAKLRINEIAACKANFNIIQEFWHALANPFDLKSFRSFDFYAHEENLGFQMVAGTTTLYPGLTHYESKFYMSTITPDTQNLTNALLRNLVSLESEGMVLAAAHILSPHIDEILPTAREENYSAIRRHTKCGYSNFWMETKYKQDLEKFMNLPCSLGNYCKDCGDPFEYWYYQNLPRRILHEPFWTDFIRSYENENTKNVLRSKFRADENRKKEHLKNQKYPKNSKNSWGFGQLSVEKLMEKMDNFKEKNTENEKKKGIKLVEKIPEILEDSEDFQNSEDVEMFPEDSEVPTHPENVGNAPEDSLEDIRKDSPEDSELEITPEEVKDSEIFDDVKDSENSKMLIFLLFPILGAFIFYWIFLEFSAF</sequence>
<feature type="region of interest" description="Disordered" evidence="1">
    <location>
        <begin position="431"/>
        <end position="468"/>
    </location>
</feature>
<protein>
    <recommendedName>
        <fullName evidence="3">F-box domain-containing protein</fullName>
    </recommendedName>
</protein>
<dbReference type="EMBL" id="PDUG01000007">
    <property type="protein sequence ID" value="PIC14911.1"/>
    <property type="molecule type" value="Genomic_DNA"/>
</dbReference>
<evidence type="ECO:0000256" key="2">
    <source>
        <dbReference type="SAM" id="Phobius"/>
    </source>
</evidence>
<comment type="caution">
    <text evidence="4">The sequence shown here is derived from an EMBL/GenBank/DDBJ whole genome shotgun (WGS) entry which is preliminary data.</text>
</comment>
<reference evidence="5" key="1">
    <citation type="submission" date="2017-10" db="EMBL/GenBank/DDBJ databases">
        <title>Rapid genome shrinkage in a self-fertile nematode reveals novel sperm competition proteins.</title>
        <authorList>
            <person name="Yin D."/>
            <person name="Schwarz E.M."/>
            <person name="Thomas C.G."/>
            <person name="Felde R.L."/>
            <person name="Korf I.F."/>
            <person name="Cutter A.D."/>
            <person name="Schartner C.M."/>
            <person name="Ralston E.J."/>
            <person name="Meyer B.J."/>
            <person name="Haag E.S."/>
        </authorList>
    </citation>
    <scope>NUCLEOTIDE SEQUENCE [LARGE SCALE GENOMIC DNA]</scope>
    <source>
        <strain evidence="5">JU1422</strain>
    </source>
</reference>
<feature type="transmembrane region" description="Helical" evidence="2">
    <location>
        <begin position="488"/>
        <end position="507"/>
    </location>
</feature>
<gene>
    <name evidence="4" type="ORF">B9Z55_027059</name>
</gene>
<keyword evidence="2" id="KW-0812">Transmembrane</keyword>
<evidence type="ECO:0000259" key="3">
    <source>
        <dbReference type="Pfam" id="PF00646"/>
    </source>
</evidence>
<keyword evidence="2" id="KW-0472">Membrane</keyword>
<organism evidence="4 5">
    <name type="scientific">Caenorhabditis nigoni</name>
    <dbReference type="NCBI Taxonomy" id="1611254"/>
    <lineage>
        <taxon>Eukaryota</taxon>
        <taxon>Metazoa</taxon>
        <taxon>Ecdysozoa</taxon>
        <taxon>Nematoda</taxon>
        <taxon>Chromadorea</taxon>
        <taxon>Rhabditida</taxon>
        <taxon>Rhabditina</taxon>
        <taxon>Rhabditomorpha</taxon>
        <taxon>Rhabditoidea</taxon>
        <taxon>Rhabditidae</taxon>
        <taxon>Peloderinae</taxon>
        <taxon>Caenorhabditis</taxon>
    </lineage>
</organism>
<evidence type="ECO:0000313" key="4">
    <source>
        <dbReference type="EMBL" id="PIC14911.1"/>
    </source>
</evidence>
<proteinExistence type="predicted"/>